<protein>
    <recommendedName>
        <fullName evidence="6">nicotinamidase</fullName>
        <ecNumber evidence="6">3.5.1.19</ecNumber>
    </recommendedName>
    <alternativeName>
        <fullName evidence="7">Nicotinamide deamidase</fullName>
    </alternativeName>
</protein>
<comment type="pathway">
    <text evidence="5">Cofactor biosynthesis; nicotinate biosynthesis; nicotinate from nicotinamide: step 1/1.</text>
</comment>
<dbReference type="Gene3D" id="3.40.50.850">
    <property type="entry name" value="Isochorismatase-like"/>
    <property type="match status" value="1"/>
</dbReference>
<reference evidence="9" key="1">
    <citation type="submission" date="2023-10" db="EMBL/GenBank/DDBJ databases">
        <authorList>
            <person name="Noh H."/>
        </authorList>
    </citation>
    <scope>NUCLEOTIDE SEQUENCE</scope>
    <source>
        <strain evidence="9">DUCC4014</strain>
    </source>
</reference>
<evidence type="ECO:0000313" key="10">
    <source>
        <dbReference type="Proteomes" id="UP000827549"/>
    </source>
</evidence>
<dbReference type="Pfam" id="PF00857">
    <property type="entry name" value="Isochorismatase"/>
    <property type="match status" value="2"/>
</dbReference>
<gene>
    <name evidence="9" type="primary">PNC1</name>
    <name evidence="9" type="ORF">LOC62_02G002993</name>
</gene>
<dbReference type="GeneID" id="87806239"/>
<evidence type="ECO:0000256" key="2">
    <source>
        <dbReference type="ARBA" id="ARBA00022642"/>
    </source>
</evidence>
<dbReference type="GO" id="GO:0019363">
    <property type="term" value="P:pyridine nucleotide biosynthetic process"/>
    <property type="evidence" value="ECO:0007669"/>
    <property type="project" value="UniProtKB-KW"/>
</dbReference>
<proteinExistence type="inferred from homology"/>
<dbReference type="PANTHER" id="PTHR11080">
    <property type="entry name" value="PYRAZINAMIDASE/NICOTINAMIDASE"/>
    <property type="match status" value="1"/>
</dbReference>
<name>A0AAF0Y843_9TREE</name>
<dbReference type="Proteomes" id="UP000827549">
    <property type="component" value="Chromosome 2"/>
</dbReference>
<evidence type="ECO:0000256" key="6">
    <source>
        <dbReference type="ARBA" id="ARBA00039017"/>
    </source>
</evidence>
<dbReference type="RefSeq" id="XP_062625503.1">
    <property type="nucleotide sequence ID" value="XM_062769519.1"/>
</dbReference>
<dbReference type="SUPFAM" id="SSF52499">
    <property type="entry name" value="Isochorismatase-like hydrolases"/>
    <property type="match status" value="1"/>
</dbReference>
<dbReference type="InterPro" id="IPR000868">
    <property type="entry name" value="Isochorismatase-like_dom"/>
</dbReference>
<evidence type="ECO:0000313" key="9">
    <source>
        <dbReference type="EMBL" id="WOO79471.1"/>
    </source>
</evidence>
<dbReference type="EC" id="3.5.1.19" evidence="6"/>
<evidence type="ECO:0000259" key="8">
    <source>
        <dbReference type="Pfam" id="PF00857"/>
    </source>
</evidence>
<feature type="domain" description="Isochorismatase-like" evidence="8">
    <location>
        <begin position="18"/>
        <end position="127"/>
    </location>
</feature>
<evidence type="ECO:0000256" key="7">
    <source>
        <dbReference type="ARBA" id="ARBA00043224"/>
    </source>
</evidence>
<dbReference type="GO" id="GO:0046872">
    <property type="term" value="F:metal ion binding"/>
    <property type="evidence" value="ECO:0007669"/>
    <property type="project" value="UniProtKB-KW"/>
</dbReference>
<dbReference type="EMBL" id="CP086715">
    <property type="protein sequence ID" value="WOO79471.1"/>
    <property type="molecule type" value="Genomic_DNA"/>
</dbReference>
<comment type="similarity">
    <text evidence="1">Belongs to the isochorismatase family.</text>
</comment>
<evidence type="ECO:0000256" key="3">
    <source>
        <dbReference type="ARBA" id="ARBA00022723"/>
    </source>
</evidence>
<evidence type="ECO:0000256" key="4">
    <source>
        <dbReference type="ARBA" id="ARBA00022801"/>
    </source>
</evidence>
<dbReference type="InterPro" id="IPR036380">
    <property type="entry name" value="Isochorismatase-like_sf"/>
</dbReference>
<dbReference type="AlphaFoldDB" id="A0AAF0Y843"/>
<sequence length="260" mass="28109">MSAAPAPDAPATAPAKVALIVVDVQNDFLPPSGSLQVPGGLEVVPAISELLDGKKLNHKWDLVVASQDFHPEGHISFASSHPGHKKFQTIETRDARGFDYEQMLWPDHCIQGTKGSEIHADLLPKLQAYGDKFKLIRKGFNKGVEAYSAFDGVISDAANPPPLPTEIDPQPTRKIVEALRAEGIKKVVVVGLAGDFCVSHTALSALSSRFDTAVYLPATRAINGRDADENFDKLVAFGGSTIGNKKSDRWYDQLNAWIAK</sequence>
<evidence type="ECO:0000256" key="5">
    <source>
        <dbReference type="ARBA" id="ARBA00037900"/>
    </source>
</evidence>
<dbReference type="GO" id="GO:0008936">
    <property type="term" value="F:nicotinamidase activity"/>
    <property type="evidence" value="ECO:0007669"/>
    <property type="project" value="UniProtKB-EC"/>
</dbReference>
<feature type="domain" description="Isochorismatase-like" evidence="8">
    <location>
        <begin position="174"/>
        <end position="240"/>
    </location>
</feature>
<dbReference type="PANTHER" id="PTHR11080:SF2">
    <property type="entry name" value="LD05707P"/>
    <property type="match status" value="1"/>
</dbReference>
<evidence type="ECO:0000256" key="1">
    <source>
        <dbReference type="ARBA" id="ARBA00006336"/>
    </source>
</evidence>
<keyword evidence="10" id="KW-1185">Reference proteome</keyword>
<keyword evidence="4" id="KW-0378">Hydrolase</keyword>
<dbReference type="InterPro" id="IPR052347">
    <property type="entry name" value="Isochorismatase_Nicotinamidase"/>
</dbReference>
<keyword evidence="3" id="KW-0479">Metal-binding</keyword>
<accession>A0AAF0Y843</accession>
<keyword evidence="2" id="KW-0662">Pyridine nucleotide biosynthesis</keyword>
<organism evidence="9 10">
    <name type="scientific">Vanrija pseudolonga</name>
    <dbReference type="NCBI Taxonomy" id="143232"/>
    <lineage>
        <taxon>Eukaryota</taxon>
        <taxon>Fungi</taxon>
        <taxon>Dikarya</taxon>
        <taxon>Basidiomycota</taxon>
        <taxon>Agaricomycotina</taxon>
        <taxon>Tremellomycetes</taxon>
        <taxon>Trichosporonales</taxon>
        <taxon>Trichosporonaceae</taxon>
        <taxon>Vanrija</taxon>
    </lineage>
</organism>